<keyword evidence="7 8" id="KW-0472">Membrane</keyword>
<dbReference type="CDD" id="cd03245">
    <property type="entry name" value="ABCC_bacteriocin_exporters"/>
    <property type="match status" value="1"/>
</dbReference>
<dbReference type="InterPro" id="IPR036640">
    <property type="entry name" value="ABC1_TM_sf"/>
</dbReference>
<protein>
    <submittedName>
        <fullName evidence="12">Type I secretion system permease/ATPase</fullName>
    </submittedName>
</protein>
<evidence type="ECO:0000256" key="3">
    <source>
        <dbReference type="ARBA" id="ARBA00022741"/>
    </source>
</evidence>
<keyword evidence="4" id="KW-0378">Hydrolase</keyword>
<accession>A0ABS8C7C7</accession>
<dbReference type="CDD" id="cd18587">
    <property type="entry name" value="ABC_6TM_LapB_like"/>
    <property type="match status" value="1"/>
</dbReference>
<dbReference type="NCBIfam" id="TIGR03375">
    <property type="entry name" value="type_I_sec_LssB"/>
    <property type="match status" value="1"/>
</dbReference>
<evidence type="ECO:0000313" key="13">
    <source>
        <dbReference type="Proteomes" id="UP000633814"/>
    </source>
</evidence>
<feature type="transmembrane region" description="Helical" evidence="8">
    <location>
        <begin position="285"/>
        <end position="316"/>
    </location>
</feature>
<evidence type="ECO:0000256" key="6">
    <source>
        <dbReference type="ARBA" id="ARBA00022989"/>
    </source>
</evidence>
<dbReference type="Gene3D" id="1.20.1560.10">
    <property type="entry name" value="ABC transporter type 1, transmembrane domain"/>
    <property type="match status" value="1"/>
</dbReference>
<dbReference type="Proteomes" id="UP000633814">
    <property type="component" value="Unassembled WGS sequence"/>
</dbReference>
<dbReference type="Pfam" id="PF00664">
    <property type="entry name" value="ABC_membrane"/>
    <property type="match status" value="1"/>
</dbReference>
<keyword evidence="3" id="KW-0547">Nucleotide-binding</keyword>
<dbReference type="EMBL" id="JAEINI020000011">
    <property type="protein sequence ID" value="MCB5227840.1"/>
    <property type="molecule type" value="Genomic_DNA"/>
</dbReference>
<dbReference type="InterPro" id="IPR003593">
    <property type="entry name" value="AAA+_ATPase"/>
</dbReference>
<feature type="transmembrane region" description="Helical" evidence="8">
    <location>
        <begin position="198"/>
        <end position="218"/>
    </location>
</feature>
<dbReference type="Gene3D" id="3.90.70.10">
    <property type="entry name" value="Cysteine proteinases"/>
    <property type="match status" value="1"/>
</dbReference>
<dbReference type="PROSITE" id="PS50893">
    <property type="entry name" value="ABC_TRANSPORTER_2"/>
    <property type="match status" value="1"/>
</dbReference>
<feature type="domain" description="Peptidase C39" evidence="11">
    <location>
        <begin position="4"/>
        <end position="128"/>
    </location>
</feature>
<dbReference type="InterPro" id="IPR003439">
    <property type="entry name" value="ABC_transporter-like_ATP-bd"/>
</dbReference>
<dbReference type="PANTHER" id="PTHR43394">
    <property type="entry name" value="ATP-DEPENDENT PERMEASE MDL1, MITOCHONDRIAL"/>
    <property type="match status" value="1"/>
</dbReference>
<dbReference type="PROSITE" id="PS50929">
    <property type="entry name" value="ABC_TM1F"/>
    <property type="match status" value="1"/>
</dbReference>
<dbReference type="InterPro" id="IPR039421">
    <property type="entry name" value="Type_1_exporter"/>
</dbReference>
<feature type="domain" description="ABC transporter" evidence="9">
    <location>
        <begin position="476"/>
        <end position="711"/>
    </location>
</feature>
<comment type="subcellular location">
    <subcellularLocation>
        <location evidence="1">Cell membrane</location>
        <topology evidence="1">Multi-pass membrane protein</topology>
    </subcellularLocation>
</comment>
<evidence type="ECO:0000259" key="11">
    <source>
        <dbReference type="PROSITE" id="PS50990"/>
    </source>
</evidence>
<dbReference type="Pfam" id="PF00005">
    <property type="entry name" value="ABC_tran"/>
    <property type="match status" value="1"/>
</dbReference>
<feature type="transmembrane region" description="Helical" evidence="8">
    <location>
        <begin position="164"/>
        <end position="186"/>
    </location>
</feature>
<evidence type="ECO:0000256" key="8">
    <source>
        <dbReference type="SAM" id="Phobius"/>
    </source>
</evidence>
<proteinExistence type="predicted"/>
<keyword evidence="6 8" id="KW-1133">Transmembrane helix</keyword>
<evidence type="ECO:0000256" key="2">
    <source>
        <dbReference type="ARBA" id="ARBA00022692"/>
    </source>
</evidence>
<evidence type="ECO:0000256" key="5">
    <source>
        <dbReference type="ARBA" id="ARBA00022840"/>
    </source>
</evidence>
<dbReference type="InterPro" id="IPR005074">
    <property type="entry name" value="Peptidase_C39"/>
</dbReference>
<dbReference type="SUPFAM" id="SSF90123">
    <property type="entry name" value="ABC transporter transmembrane region"/>
    <property type="match status" value="1"/>
</dbReference>
<keyword evidence="5" id="KW-0067">ATP-binding</keyword>
<evidence type="ECO:0000259" key="10">
    <source>
        <dbReference type="PROSITE" id="PS50929"/>
    </source>
</evidence>
<dbReference type="SMART" id="SM00382">
    <property type="entry name" value="AAA"/>
    <property type="match status" value="1"/>
</dbReference>
<organism evidence="12 13">
    <name type="scientific">Alishewanella maricola</name>
    <dbReference type="NCBI Taxonomy" id="2795740"/>
    <lineage>
        <taxon>Bacteria</taxon>
        <taxon>Pseudomonadati</taxon>
        <taxon>Pseudomonadota</taxon>
        <taxon>Gammaproteobacteria</taxon>
        <taxon>Alteromonadales</taxon>
        <taxon>Alteromonadaceae</taxon>
        <taxon>Alishewanella</taxon>
    </lineage>
</organism>
<dbReference type="RefSeq" id="WP_226751904.1">
    <property type="nucleotide sequence ID" value="NZ_JAEINI020000011.1"/>
</dbReference>
<feature type="transmembrane region" description="Helical" evidence="8">
    <location>
        <begin position="386"/>
        <end position="407"/>
    </location>
</feature>
<evidence type="ECO:0000256" key="4">
    <source>
        <dbReference type="ARBA" id="ARBA00022801"/>
    </source>
</evidence>
<dbReference type="SUPFAM" id="SSF52540">
    <property type="entry name" value="P-loop containing nucleoside triphosphate hydrolases"/>
    <property type="match status" value="1"/>
</dbReference>
<evidence type="ECO:0000256" key="1">
    <source>
        <dbReference type="ARBA" id="ARBA00004651"/>
    </source>
</evidence>
<feature type="domain" description="ABC transmembrane type-1" evidence="10">
    <location>
        <begin position="164"/>
        <end position="440"/>
    </location>
</feature>
<keyword evidence="2 8" id="KW-0812">Transmembrane</keyword>
<dbReference type="Gene3D" id="3.40.50.300">
    <property type="entry name" value="P-loop containing nucleotide triphosphate hydrolases"/>
    <property type="match status" value="1"/>
</dbReference>
<evidence type="ECO:0000256" key="7">
    <source>
        <dbReference type="ARBA" id="ARBA00023136"/>
    </source>
</evidence>
<dbReference type="PANTHER" id="PTHR43394:SF1">
    <property type="entry name" value="ATP-BINDING CASSETTE SUB-FAMILY B MEMBER 10, MITOCHONDRIAL"/>
    <property type="match status" value="1"/>
</dbReference>
<evidence type="ECO:0000259" key="9">
    <source>
        <dbReference type="PROSITE" id="PS50893"/>
    </source>
</evidence>
<keyword evidence="13" id="KW-1185">Reference proteome</keyword>
<dbReference type="PROSITE" id="PS50990">
    <property type="entry name" value="PEPTIDASE_C39"/>
    <property type="match status" value="1"/>
</dbReference>
<dbReference type="InterPro" id="IPR011527">
    <property type="entry name" value="ABC1_TM_dom"/>
</dbReference>
<name>A0ABS8C7C7_9ALTE</name>
<gene>
    <name evidence="12" type="ORF">JAO78_013565</name>
</gene>
<dbReference type="InterPro" id="IPR017750">
    <property type="entry name" value="ATPase_T1SS"/>
</dbReference>
<dbReference type="InterPro" id="IPR027417">
    <property type="entry name" value="P-loop_NTPase"/>
</dbReference>
<evidence type="ECO:0000313" key="12">
    <source>
        <dbReference type="EMBL" id="MCB5227840.1"/>
    </source>
</evidence>
<comment type="caution">
    <text evidence="12">The sequence shown here is derived from an EMBL/GenBank/DDBJ whole genome shotgun (WGS) entry which is preliminary data.</text>
</comment>
<reference evidence="12 13" key="1">
    <citation type="submission" date="2021-10" db="EMBL/GenBank/DDBJ databases">
        <title>Alishewanella koreense sp. nov. isolated from seawater of southwestern coast in South Korea and the proposal for the reclassification of Rheinheimera perlucida and Rheinheimera tuosuensis as Arsukibacterium perlucida and Arsukibacterium tuosuensis.</title>
        <authorList>
            <person name="Kim K.H."/>
            <person name="Ruan W."/>
            <person name="Kim K.R."/>
            <person name="Baek J.H."/>
            <person name="Jeon C.O."/>
        </authorList>
    </citation>
    <scope>NUCLEOTIDE SEQUENCE [LARGE SCALE GENOMIC DNA]</scope>
    <source>
        <strain evidence="12 13">16-MA</strain>
    </source>
</reference>
<sequence>MIPDNKHTGGPLFEALLYICEFHHYAVSPASLLSGLPLADNMLSPAVFHRAADRAKLASKILQRPLKQLNTALFPAILTLHDNKACIIHSIDHAQQQVSISYPELPASVITLPLAELDALYAGSVFYVRPKTDAADKINHFKLPAHLHWFWGVIKQNRSLYRDVLLAAIMINLFALAMPMFVMNVYDRVVPNLATHTLWILASGISLVLVADLVLKLLRHHFVDLAASKTDVMLSSAIMDKVLSMKLKYRPQSTGSFASIVQSFEFVRSFIGSLTIVALADFPFVLLYCVVIGMISLPLLAPILVGAFISLIYAYFAQRKLKFLSDESAKSVAERNATLIEALGSLETTKSNNVNADIQHSWEQLSLSCAHHSAKMRSVSASVSNVSAFIQQLAGVAVIIIGVYLLIDGNLTQGSLIAVYLLSSRALAPVSQATGLLAQFHYASSAYEQLDVLMAYPSEQNATRQTIDKPLLQGKIEFKNVSFSYQDSDVPSLQNVSFVIEPGEHVAILGRNGSGKSTLEKLILGLHDAEQGQVLIDGIDIRQLDINQVRNNIGYVPQDISLFRGTLRYNIELAAPPKSAEHFLNICNISGLNQLLSQHPAGFEMQVGEKGQNLSGGQKQIVSIARALYNDPPILLLDEPTAALDYSSEETFRKQLGEFAESKTLLLITHRSPLLSLANRIIVMDNGKIIADGPKDTVMEALRQGRIMGNNA</sequence>